<sequence>TPAPAATTPAPAATTPAPAPTTPAPAATTPAPAATTPAPAATTPAPTAKDALLAAQQSNGASTCVDANEEECKKKSSLCTNAAYHDLMVKKCPATCGFCGEGPAKAETTQPAAPAVATTAARPCADYNSNECQQKISLCKNQVYHDLMKKKCPVTCGLCGESPAAPVTTPAQITAAAVTTAAQTTAAAVTTAAQTTAAPTTTTPCQDDPASKTLCFSMKALCTNPKFQATMEKMCPKTCGIC</sequence>
<feature type="compositionally biased region" description="Low complexity" evidence="2">
    <location>
        <begin position="24"/>
        <end position="47"/>
    </location>
</feature>
<feature type="domain" description="ShKT" evidence="3">
    <location>
        <begin position="64"/>
        <end position="99"/>
    </location>
</feature>
<dbReference type="OrthoDB" id="5868199at2759"/>
<dbReference type="EMBL" id="UXUI01010147">
    <property type="protein sequence ID" value="VDD94822.1"/>
    <property type="molecule type" value="Genomic_DNA"/>
</dbReference>
<feature type="compositionally biased region" description="Low complexity" evidence="2">
    <location>
        <begin position="1"/>
        <end position="16"/>
    </location>
</feature>
<organism evidence="6">
    <name type="scientific">Enterobius vermicularis</name>
    <name type="common">Human pinworm</name>
    <dbReference type="NCBI Taxonomy" id="51028"/>
    <lineage>
        <taxon>Eukaryota</taxon>
        <taxon>Metazoa</taxon>
        <taxon>Ecdysozoa</taxon>
        <taxon>Nematoda</taxon>
        <taxon>Chromadorea</taxon>
        <taxon>Rhabditida</taxon>
        <taxon>Spirurina</taxon>
        <taxon>Oxyuridomorpha</taxon>
        <taxon>Oxyuroidea</taxon>
        <taxon>Oxyuridae</taxon>
        <taxon>Enterobius</taxon>
    </lineage>
</organism>
<proteinExistence type="predicted"/>
<dbReference type="AlphaFoldDB" id="A0A0N4VHC7"/>
<dbReference type="PROSITE" id="PS51670">
    <property type="entry name" value="SHKT"/>
    <property type="match status" value="2"/>
</dbReference>
<dbReference type="Gene3D" id="1.10.10.1940">
    <property type="match status" value="2"/>
</dbReference>
<gene>
    <name evidence="4" type="ORF">EVEC_LOCUS9573</name>
</gene>
<keyword evidence="5" id="KW-1185">Reference proteome</keyword>
<dbReference type="Proteomes" id="UP000274131">
    <property type="component" value="Unassembled WGS sequence"/>
</dbReference>
<evidence type="ECO:0000259" key="3">
    <source>
        <dbReference type="PROSITE" id="PS51670"/>
    </source>
</evidence>
<comment type="caution">
    <text evidence="1">Lacks conserved residue(s) required for the propagation of feature annotation.</text>
</comment>
<reference evidence="4 5" key="2">
    <citation type="submission" date="2018-10" db="EMBL/GenBank/DDBJ databases">
        <authorList>
            <consortium name="Pathogen Informatics"/>
        </authorList>
    </citation>
    <scope>NUCLEOTIDE SEQUENCE [LARGE SCALE GENOMIC DNA]</scope>
</reference>
<dbReference type="PANTHER" id="PTHR46219:SF5">
    <property type="entry name" value="SHKT DOMAIN-CONTAINING PROTEIN"/>
    <property type="match status" value="1"/>
</dbReference>
<evidence type="ECO:0000313" key="5">
    <source>
        <dbReference type="Proteomes" id="UP000274131"/>
    </source>
</evidence>
<name>A0A0N4VHC7_ENTVE</name>
<feature type="domain" description="ShKT" evidence="3">
    <location>
        <begin position="124"/>
        <end position="159"/>
    </location>
</feature>
<feature type="region of interest" description="Disordered" evidence="2">
    <location>
        <begin position="1"/>
        <end position="47"/>
    </location>
</feature>
<accession>A0A0N4VHC7</accession>
<evidence type="ECO:0000313" key="4">
    <source>
        <dbReference type="EMBL" id="VDD94822.1"/>
    </source>
</evidence>
<dbReference type="InterPro" id="IPR003582">
    <property type="entry name" value="ShKT_dom"/>
</dbReference>
<evidence type="ECO:0000256" key="2">
    <source>
        <dbReference type="SAM" id="MobiDB-lite"/>
    </source>
</evidence>
<dbReference type="Gene3D" id="1.10.10.1870">
    <property type="entry name" value="ShTK domain-like"/>
    <property type="match status" value="1"/>
</dbReference>
<protein>
    <submittedName>
        <fullName evidence="6">ShTK domain protein</fullName>
    </submittedName>
</protein>
<dbReference type="Pfam" id="PF01549">
    <property type="entry name" value="ShK"/>
    <property type="match status" value="3"/>
</dbReference>
<dbReference type="WBParaSite" id="EVEC_0001022801-mRNA-1">
    <property type="protein sequence ID" value="EVEC_0001022801-mRNA-1"/>
    <property type="gene ID" value="EVEC_0001022801"/>
</dbReference>
<dbReference type="PANTHER" id="PTHR46219">
    <property type="entry name" value="PROTEIN CBG11138"/>
    <property type="match status" value="1"/>
</dbReference>
<evidence type="ECO:0000256" key="1">
    <source>
        <dbReference type="PROSITE-ProRule" id="PRU01005"/>
    </source>
</evidence>
<evidence type="ECO:0000313" key="6">
    <source>
        <dbReference type="WBParaSite" id="EVEC_0001022801-mRNA-1"/>
    </source>
</evidence>
<dbReference type="SMART" id="SM00254">
    <property type="entry name" value="ShKT"/>
    <property type="match status" value="3"/>
</dbReference>
<reference evidence="6" key="1">
    <citation type="submission" date="2017-02" db="UniProtKB">
        <authorList>
            <consortium name="WormBaseParasite"/>
        </authorList>
    </citation>
    <scope>IDENTIFICATION</scope>
</reference>